<keyword evidence="2" id="KW-1185">Reference proteome</keyword>
<gene>
    <name evidence="1" type="ORF">RPERSI_LOCUS28299</name>
</gene>
<feature type="non-terminal residue" evidence="1">
    <location>
        <position position="83"/>
    </location>
</feature>
<evidence type="ECO:0000313" key="2">
    <source>
        <dbReference type="Proteomes" id="UP000789920"/>
    </source>
</evidence>
<accession>A0ACA9S8Z1</accession>
<protein>
    <submittedName>
        <fullName evidence="1">2408_t:CDS:1</fullName>
    </submittedName>
</protein>
<proteinExistence type="predicted"/>
<dbReference type="EMBL" id="CAJVQC010102469">
    <property type="protein sequence ID" value="CAG8831905.1"/>
    <property type="molecule type" value="Genomic_DNA"/>
</dbReference>
<dbReference type="Proteomes" id="UP000789920">
    <property type="component" value="Unassembled WGS sequence"/>
</dbReference>
<evidence type="ECO:0000313" key="1">
    <source>
        <dbReference type="EMBL" id="CAG8831905.1"/>
    </source>
</evidence>
<organism evidence="1 2">
    <name type="scientific">Racocetra persica</name>
    <dbReference type="NCBI Taxonomy" id="160502"/>
    <lineage>
        <taxon>Eukaryota</taxon>
        <taxon>Fungi</taxon>
        <taxon>Fungi incertae sedis</taxon>
        <taxon>Mucoromycota</taxon>
        <taxon>Glomeromycotina</taxon>
        <taxon>Glomeromycetes</taxon>
        <taxon>Diversisporales</taxon>
        <taxon>Gigasporaceae</taxon>
        <taxon>Racocetra</taxon>
    </lineage>
</organism>
<sequence length="83" mass="9985">MSLRNKNITKKAHIGNKKVRHNWSIREKLMKQELLNSTSYLLTLNRDRPAQYLLLERRAKQLVQINEIKDAYLNIRDDFKFSN</sequence>
<name>A0ACA9S8Z1_9GLOM</name>
<comment type="caution">
    <text evidence="1">The sequence shown here is derived from an EMBL/GenBank/DDBJ whole genome shotgun (WGS) entry which is preliminary data.</text>
</comment>
<reference evidence="1" key="1">
    <citation type="submission" date="2021-06" db="EMBL/GenBank/DDBJ databases">
        <authorList>
            <person name="Kallberg Y."/>
            <person name="Tangrot J."/>
            <person name="Rosling A."/>
        </authorList>
    </citation>
    <scope>NUCLEOTIDE SEQUENCE</scope>
    <source>
        <strain evidence="1">MA461A</strain>
    </source>
</reference>